<dbReference type="CDD" id="cd00093">
    <property type="entry name" value="HTH_XRE"/>
    <property type="match status" value="1"/>
</dbReference>
<gene>
    <name evidence="5" type="ordered locus">ACMV_P5_00180</name>
</gene>
<feature type="domain" description="HTH cro/C1-type" evidence="4">
    <location>
        <begin position="13"/>
        <end position="67"/>
    </location>
</feature>
<accession>F0J855</accession>
<evidence type="ECO:0000259" key="4">
    <source>
        <dbReference type="PROSITE" id="PS50943"/>
    </source>
</evidence>
<dbReference type="RefSeq" id="WP_013635157.1">
    <property type="nucleotide sequence ID" value="NC_015180.1"/>
</dbReference>
<dbReference type="Proteomes" id="UP000007100">
    <property type="component" value="Plasmid pACMV5"/>
</dbReference>
<evidence type="ECO:0000256" key="1">
    <source>
        <dbReference type="ARBA" id="ARBA00023015"/>
    </source>
</evidence>
<dbReference type="Gene3D" id="1.10.260.40">
    <property type="entry name" value="lambda repressor-like DNA-binding domains"/>
    <property type="match status" value="1"/>
</dbReference>
<dbReference type="HOGENOM" id="CLU_066192_29_4_5"/>
<dbReference type="REBASE" id="33501">
    <property type="entry name" value="C.Amu301ORF160P"/>
</dbReference>
<dbReference type="EMBL" id="AP012040">
    <property type="protein sequence ID" value="BAJ83272.1"/>
    <property type="molecule type" value="Genomic_DNA"/>
</dbReference>
<keyword evidence="2" id="KW-0238">DNA-binding</keyword>
<keyword evidence="3" id="KW-0804">Transcription</keyword>
<dbReference type="PANTHER" id="PTHR46797:SF23">
    <property type="entry name" value="HTH-TYPE TRANSCRIPTIONAL REGULATOR SUTR"/>
    <property type="match status" value="1"/>
</dbReference>
<proteinExistence type="predicted"/>
<dbReference type="AlphaFoldDB" id="F0J855"/>
<keyword evidence="6" id="KW-1185">Reference proteome</keyword>
<keyword evidence="5" id="KW-0614">Plasmid</keyword>
<dbReference type="KEGG" id="amv:ACMV_P5_00180"/>
<dbReference type="GO" id="GO:0005829">
    <property type="term" value="C:cytosol"/>
    <property type="evidence" value="ECO:0007669"/>
    <property type="project" value="TreeGrafter"/>
</dbReference>
<dbReference type="GO" id="GO:0003677">
    <property type="term" value="F:DNA binding"/>
    <property type="evidence" value="ECO:0007669"/>
    <property type="project" value="UniProtKB-KW"/>
</dbReference>
<dbReference type="SMART" id="SM00530">
    <property type="entry name" value="HTH_XRE"/>
    <property type="match status" value="1"/>
</dbReference>
<dbReference type="Pfam" id="PF01381">
    <property type="entry name" value="HTH_3"/>
    <property type="match status" value="1"/>
</dbReference>
<name>F0J855_ACIMA</name>
<organism evidence="5 6">
    <name type="scientific">Acidiphilium multivorum (strain DSM 11245 / JCM 8867 / NBRC 100883 / AIU 301)</name>
    <dbReference type="NCBI Taxonomy" id="926570"/>
    <lineage>
        <taxon>Bacteria</taxon>
        <taxon>Pseudomonadati</taxon>
        <taxon>Pseudomonadota</taxon>
        <taxon>Alphaproteobacteria</taxon>
        <taxon>Acetobacterales</taxon>
        <taxon>Acidocellaceae</taxon>
        <taxon>Acidiphilium</taxon>
    </lineage>
</organism>
<evidence type="ECO:0000256" key="2">
    <source>
        <dbReference type="ARBA" id="ARBA00023125"/>
    </source>
</evidence>
<geneLocation type="plasmid" evidence="5 6">
    <name>pACMV5</name>
</geneLocation>
<dbReference type="InterPro" id="IPR001387">
    <property type="entry name" value="Cro/C1-type_HTH"/>
</dbReference>
<reference evidence="5 6" key="1">
    <citation type="submission" date="2010-12" db="EMBL/GenBank/DDBJ databases">
        <title>Whole genome sequence of Acidiphilium multivorum AIU301.</title>
        <authorList>
            <person name="Narita-Yamada S."/>
            <person name="Nakamura S."/>
            <person name="Ito N."/>
            <person name="Takarada H."/>
            <person name="Katano Y."/>
            <person name="Nakazawa H."/>
            <person name="Hosoyama A."/>
            <person name="Yamada R."/>
            <person name="Fujita N."/>
        </authorList>
    </citation>
    <scope>NUCLEOTIDE SEQUENCE [LARGE SCALE GENOMIC DNA]</scope>
    <source>
        <strain evidence="6">DSM 11245 / JCM 8867 / AIU301</strain>
        <plasmid evidence="5 6">pACMV5</plasmid>
    </source>
</reference>
<evidence type="ECO:0000313" key="6">
    <source>
        <dbReference type="Proteomes" id="UP000007100"/>
    </source>
</evidence>
<dbReference type="InterPro" id="IPR010982">
    <property type="entry name" value="Lambda_DNA-bd_dom_sf"/>
</dbReference>
<dbReference type="InterPro" id="IPR050807">
    <property type="entry name" value="TransReg_Diox_bact_type"/>
</dbReference>
<evidence type="ECO:0000313" key="5">
    <source>
        <dbReference type="EMBL" id="BAJ83272.1"/>
    </source>
</evidence>
<dbReference type="PROSITE" id="PS50943">
    <property type="entry name" value="HTH_CROC1"/>
    <property type="match status" value="1"/>
</dbReference>
<dbReference type="GO" id="GO:0003700">
    <property type="term" value="F:DNA-binding transcription factor activity"/>
    <property type="evidence" value="ECO:0007669"/>
    <property type="project" value="TreeGrafter"/>
</dbReference>
<dbReference type="PANTHER" id="PTHR46797">
    <property type="entry name" value="HTH-TYPE TRANSCRIPTIONAL REGULATOR"/>
    <property type="match status" value="1"/>
</dbReference>
<evidence type="ECO:0000256" key="3">
    <source>
        <dbReference type="ARBA" id="ARBA00023163"/>
    </source>
</evidence>
<protein>
    <submittedName>
        <fullName evidence="5">Xre family transcriptional regulator</fullName>
    </submittedName>
</protein>
<dbReference type="SUPFAM" id="SSF47413">
    <property type="entry name" value="lambda repressor-like DNA-binding domains"/>
    <property type="match status" value="1"/>
</dbReference>
<sequence length="73" mass="8164">MSLTDKQRFGRKVKQLRLAKGWTQEELAEHTGLHPTYIGGVERGERNLGLDNLLKIARALGEPPAALLLDFPK</sequence>
<keyword evidence="1" id="KW-0805">Transcription regulation</keyword>